<organism evidence="1 2">
    <name type="scientific">Theobroma cacao</name>
    <name type="common">Cacao</name>
    <name type="synonym">Cocoa</name>
    <dbReference type="NCBI Taxonomy" id="3641"/>
    <lineage>
        <taxon>Eukaryota</taxon>
        <taxon>Viridiplantae</taxon>
        <taxon>Streptophyta</taxon>
        <taxon>Embryophyta</taxon>
        <taxon>Tracheophyta</taxon>
        <taxon>Spermatophyta</taxon>
        <taxon>Magnoliopsida</taxon>
        <taxon>eudicotyledons</taxon>
        <taxon>Gunneridae</taxon>
        <taxon>Pentapetalae</taxon>
        <taxon>rosids</taxon>
        <taxon>malvids</taxon>
        <taxon>Malvales</taxon>
        <taxon>Malvaceae</taxon>
        <taxon>Byttnerioideae</taxon>
        <taxon>Theobroma</taxon>
    </lineage>
</organism>
<accession>A0A061DLL0</accession>
<name>A0A061DLL0_THECC</name>
<sequence length="54" mass="6042">MKSQSNRTHVCILSNLTNIIFGHEPTLHGVSLLLIVTTGNSFFNSEDGWFLGYM</sequence>
<gene>
    <name evidence="1" type="ORF">TCM_002464</name>
</gene>
<dbReference type="EMBL" id="CM001879">
    <property type="protein sequence ID" value="EOX93585.1"/>
    <property type="molecule type" value="Genomic_DNA"/>
</dbReference>
<protein>
    <submittedName>
        <fullName evidence="1">Uncharacterized protein</fullName>
    </submittedName>
</protein>
<dbReference type="HOGENOM" id="CLU_3054238_0_0_1"/>
<keyword evidence="2" id="KW-1185">Reference proteome</keyword>
<evidence type="ECO:0000313" key="1">
    <source>
        <dbReference type="EMBL" id="EOX93585.1"/>
    </source>
</evidence>
<dbReference type="Proteomes" id="UP000026915">
    <property type="component" value="Chromosome 1"/>
</dbReference>
<dbReference type="AlphaFoldDB" id="A0A061DLL0"/>
<reference evidence="1 2" key="1">
    <citation type="journal article" date="2013" name="Genome Biol.">
        <title>The genome sequence of the most widely cultivated cacao type and its use to identify candidate genes regulating pod color.</title>
        <authorList>
            <person name="Motamayor J.C."/>
            <person name="Mockaitis K."/>
            <person name="Schmutz J."/>
            <person name="Haiminen N."/>
            <person name="Iii D.L."/>
            <person name="Cornejo O."/>
            <person name="Findley S.D."/>
            <person name="Zheng P."/>
            <person name="Utro F."/>
            <person name="Royaert S."/>
            <person name="Saski C."/>
            <person name="Jenkins J."/>
            <person name="Podicheti R."/>
            <person name="Zhao M."/>
            <person name="Scheffler B.E."/>
            <person name="Stack J.C."/>
            <person name="Feltus F.A."/>
            <person name="Mustiga G.M."/>
            <person name="Amores F."/>
            <person name="Phillips W."/>
            <person name="Marelli J.P."/>
            <person name="May G.D."/>
            <person name="Shapiro H."/>
            <person name="Ma J."/>
            <person name="Bustamante C.D."/>
            <person name="Schnell R.J."/>
            <person name="Main D."/>
            <person name="Gilbert D."/>
            <person name="Parida L."/>
            <person name="Kuhn D.N."/>
        </authorList>
    </citation>
    <scope>NUCLEOTIDE SEQUENCE [LARGE SCALE GENOMIC DNA]</scope>
    <source>
        <strain evidence="2">cv. Matina 1-6</strain>
    </source>
</reference>
<dbReference type="InParanoid" id="A0A061DLL0"/>
<dbReference type="Gramene" id="EOX93585">
    <property type="protein sequence ID" value="EOX93585"/>
    <property type="gene ID" value="TCM_002464"/>
</dbReference>
<proteinExistence type="predicted"/>
<evidence type="ECO:0000313" key="2">
    <source>
        <dbReference type="Proteomes" id="UP000026915"/>
    </source>
</evidence>